<evidence type="ECO:0000313" key="3">
    <source>
        <dbReference type="Proteomes" id="UP000181936"/>
    </source>
</evidence>
<dbReference type="EMBL" id="CP016020">
    <property type="protein sequence ID" value="APH05356.1"/>
    <property type="molecule type" value="Genomic_DNA"/>
</dbReference>
<evidence type="ECO:0008006" key="4">
    <source>
        <dbReference type="Google" id="ProtNLM"/>
    </source>
</evidence>
<dbReference type="InterPro" id="IPR024515">
    <property type="entry name" value="DUF3397"/>
</dbReference>
<sequence>MDFFSWFISMALTIPLFSMVFVYAVVRLVVDNRKKRILWTADISTIMLILSVHFHLRTIFEKSYLFHIILGILIVLILFYYLDYKKSKIPSIYKASRKVWRLSFLVFFVGYLLLTIFGVANGIMEST</sequence>
<evidence type="ECO:0000313" key="2">
    <source>
        <dbReference type="EMBL" id="APH05356.1"/>
    </source>
</evidence>
<name>A0A1L3MSP5_9BACI</name>
<keyword evidence="3" id="KW-1185">Reference proteome</keyword>
<dbReference type="AlphaFoldDB" id="A0A1L3MSP5"/>
<dbReference type="OrthoDB" id="2353183at2"/>
<reference evidence="2 3" key="1">
    <citation type="journal article" date="2016" name="Sci. Rep.">
        <title>Complete genome sequence and transcriptomic analysis of a novel marine strain Bacillus weihaiensis reveals the mechanism of brown algae degradation.</title>
        <authorList>
            <person name="Zhu Y."/>
            <person name="Chen P."/>
            <person name="Bao Y."/>
            <person name="Men Y."/>
            <person name="Zeng Y."/>
            <person name="Yang J."/>
            <person name="Sun J."/>
            <person name="Sun Y."/>
        </authorList>
    </citation>
    <scope>NUCLEOTIDE SEQUENCE [LARGE SCALE GENOMIC DNA]</scope>
    <source>
        <strain evidence="2 3">Alg07</strain>
    </source>
</reference>
<keyword evidence="1" id="KW-0812">Transmembrane</keyword>
<feature type="transmembrane region" description="Helical" evidence="1">
    <location>
        <begin position="6"/>
        <end position="30"/>
    </location>
</feature>
<dbReference type="RefSeq" id="WP_072580147.1">
    <property type="nucleotide sequence ID" value="NZ_CP016020.1"/>
</dbReference>
<feature type="transmembrane region" description="Helical" evidence="1">
    <location>
        <begin position="37"/>
        <end position="58"/>
    </location>
</feature>
<dbReference type="Proteomes" id="UP000181936">
    <property type="component" value="Chromosome"/>
</dbReference>
<organism evidence="2 3">
    <name type="scientific">Bacillus weihaiensis</name>
    <dbReference type="NCBI Taxonomy" id="1547283"/>
    <lineage>
        <taxon>Bacteria</taxon>
        <taxon>Bacillati</taxon>
        <taxon>Bacillota</taxon>
        <taxon>Bacilli</taxon>
        <taxon>Bacillales</taxon>
        <taxon>Bacillaceae</taxon>
        <taxon>Bacillus</taxon>
    </lineage>
</organism>
<protein>
    <recommendedName>
        <fullName evidence="4">DUF3397 domain-containing protein</fullName>
    </recommendedName>
</protein>
<feature type="transmembrane region" description="Helical" evidence="1">
    <location>
        <begin position="102"/>
        <end position="124"/>
    </location>
</feature>
<feature type="transmembrane region" description="Helical" evidence="1">
    <location>
        <begin position="64"/>
        <end position="82"/>
    </location>
</feature>
<keyword evidence="1" id="KW-1133">Transmembrane helix</keyword>
<gene>
    <name evidence="2" type="ORF">A9C19_11675</name>
</gene>
<keyword evidence="1" id="KW-0472">Membrane</keyword>
<dbReference type="STRING" id="1547283.A9C19_11675"/>
<dbReference type="KEGG" id="bwh:A9C19_11675"/>
<evidence type="ECO:0000256" key="1">
    <source>
        <dbReference type="SAM" id="Phobius"/>
    </source>
</evidence>
<accession>A0A1L3MSP5</accession>
<dbReference type="Pfam" id="PF11877">
    <property type="entry name" value="DUF3397"/>
    <property type="match status" value="1"/>
</dbReference>
<proteinExistence type="predicted"/>